<evidence type="ECO:0000256" key="8">
    <source>
        <dbReference type="ARBA" id="ARBA00023136"/>
    </source>
</evidence>
<accession>A0A9P9WRN2</accession>
<dbReference type="PANTHER" id="PTHR28285">
    <property type="entry name" value="PROTEIN BIG1"/>
    <property type="match status" value="1"/>
</dbReference>
<sequence length="279" mass="29750">MRLSVAAVAASCATAHAFVNTSPFILFSTSKITTSLSDELHSSKTVQADLDSIISSCPTERYLLVSQPNLNVANLAFSTAAPKLQAALAAPEVQGRLTISEVAGSPIDLHTLSPRIRAACTAAGKPTVSVETLDLEALPASGGSFQHIVDVLRVSDEDLGLVLHQYAAAGDFTVLYTAGSRTATGGHIEGKPYEAEFRDTTHQELKRQLSSIARRANETDNRPLFEKYQFFTPGIFMVLVSLLILFSILSVGISALGSLEVPYGAFDKENGPAAQKKQQ</sequence>
<dbReference type="InterPro" id="IPR037654">
    <property type="entry name" value="Big1"/>
</dbReference>
<evidence type="ECO:0000256" key="1">
    <source>
        <dbReference type="ARBA" id="ARBA00004115"/>
    </source>
</evidence>
<feature type="transmembrane region" description="Helical" evidence="10">
    <location>
        <begin position="230"/>
        <end position="256"/>
    </location>
</feature>
<dbReference type="Pfam" id="PF20520">
    <property type="entry name" value="Ac45-VOA1_TM"/>
    <property type="match status" value="1"/>
</dbReference>
<evidence type="ECO:0000256" key="6">
    <source>
        <dbReference type="ARBA" id="ARBA00022824"/>
    </source>
</evidence>
<proteinExistence type="inferred from homology"/>
<feature type="domain" description="V-type proton ATPase subunit S1/VOA1 transmembrane" evidence="11">
    <location>
        <begin position="229"/>
        <end position="268"/>
    </location>
</feature>
<keyword evidence="8 10" id="KW-0472">Membrane</keyword>
<comment type="caution">
    <text evidence="12">The sequence shown here is derived from an EMBL/GenBank/DDBJ whole genome shotgun (WGS) entry which is preliminary data.</text>
</comment>
<evidence type="ECO:0000256" key="9">
    <source>
        <dbReference type="ARBA" id="ARBA00023316"/>
    </source>
</evidence>
<evidence type="ECO:0000256" key="4">
    <source>
        <dbReference type="ARBA" id="ARBA00022692"/>
    </source>
</evidence>
<dbReference type="InterPro" id="IPR046756">
    <property type="entry name" value="VAS1/VOA1_TM"/>
</dbReference>
<keyword evidence="13" id="KW-1185">Reference proteome</keyword>
<dbReference type="GO" id="GO:0005789">
    <property type="term" value="C:endoplasmic reticulum membrane"/>
    <property type="evidence" value="ECO:0007669"/>
    <property type="project" value="UniProtKB-SubCell"/>
</dbReference>
<protein>
    <recommendedName>
        <fullName evidence="3">Protein BIG1</fullName>
    </recommendedName>
</protein>
<evidence type="ECO:0000256" key="2">
    <source>
        <dbReference type="ARBA" id="ARBA00008203"/>
    </source>
</evidence>
<name>A0A9P9WRN2_9PEZI</name>
<evidence type="ECO:0000259" key="11">
    <source>
        <dbReference type="Pfam" id="PF20520"/>
    </source>
</evidence>
<dbReference type="EMBL" id="JAFIMR010000007">
    <property type="protein sequence ID" value="KAI1876663.1"/>
    <property type="molecule type" value="Genomic_DNA"/>
</dbReference>
<comment type="subcellular location">
    <subcellularLocation>
        <location evidence="1">Endoplasmic reticulum membrane</location>
        <topology evidence="1">Single-pass type I membrane protein</topology>
    </subcellularLocation>
</comment>
<keyword evidence="6" id="KW-0256">Endoplasmic reticulum</keyword>
<evidence type="ECO:0000256" key="5">
    <source>
        <dbReference type="ARBA" id="ARBA00022729"/>
    </source>
</evidence>
<keyword evidence="7 10" id="KW-1133">Transmembrane helix</keyword>
<keyword evidence="9" id="KW-0961">Cell wall biogenesis/degradation</keyword>
<reference evidence="12" key="1">
    <citation type="submission" date="2021-03" db="EMBL/GenBank/DDBJ databases">
        <title>Revisited historic fungal species revealed as producer of novel bioactive compounds through whole genome sequencing and comparative genomics.</title>
        <authorList>
            <person name="Vignolle G.A."/>
            <person name="Hochenegger N."/>
            <person name="Mach R.L."/>
            <person name="Mach-Aigner A.R."/>
            <person name="Javad Rahimi M."/>
            <person name="Salim K.A."/>
            <person name="Chan C.M."/>
            <person name="Lim L.B.L."/>
            <person name="Cai F."/>
            <person name="Druzhinina I.S."/>
            <person name="U'Ren J.M."/>
            <person name="Derntl C."/>
        </authorList>
    </citation>
    <scope>NUCLEOTIDE SEQUENCE</scope>
    <source>
        <strain evidence="12">TUCIM 5799</strain>
    </source>
</reference>
<gene>
    <name evidence="12" type="ORF">JX265_004189</name>
</gene>
<evidence type="ECO:0000313" key="12">
    <source>
        <dbReference type="EMBL" id="KAI1876663.1"/>
    </source>
</evidence>
<evidence type="ECO:0000256" key="7">
    <source>
        <dbReference type="ARBA" id="ARBA00022989"/>
    </source>
</evidence>
<evidence type="ECO:0000256" key="10">
    <source>
        <dbReference type="SAM" id="Phobius"/>
    </source>
</evidence>
<keyword evidence="5" id="KW-0732">Signal</keyword>
<dbReference type="PANTHER" id="PTHR28285:SF1">
    <property type="entry name" value="PROTEIN BIG1"/>
    <property type="match status" value="1"/>
</dbReference>
<organism evidence="12 13">
    <name type="scientific">Neoarthrinium moseri</name>
    <dbReference type="NCBI Taxonomy" id="1658444"/>
    <lineage>
        <taxon>Eukaryota</taxon>
        <taxon>Fungi</taxon>
        <taxon>Dikarya</taxon>
        <taxon>Ascomycota</taxon>
        <taxon>Pezizomycotina</taxon>
        <taxon>Sordariomycetes</taxon>
        <taxon>Xylariomycetidae</taxon>
        <taxon>Amphisphaeriales</taxon>
        <taxon>Apiosporaceae</taxon>
        <taxon>Neoarthrinium</taxon>
    </lineage>
</organism>
<dbReference type="Proteomes" id="UP000829685">
    <property type="component" value="Unassembled WGS sequence"/>
</dbReference>
<evidence type="ECO:0000256" key="3">
    <source>
        <dbReference type="ARBA" id="ARBA00022089"/>
    </source>
</evidence>
<dbReference type="GO" id="GO:0071555">
    <property type="term" value="P:cell wall organization"/>
    <property type="evidence" value="ECO:0007669"/>
    <property type="project" value="UniProtKB-KW"/>
</dbReference>
<dbReference type="GO" id="GO:0006078">
    <property type="term" value="P:(1-&gt;6)-beta-D-glucan biosynthetic process"/>
    <property type="evidence" value="ECO:0007669"/>
    <property type="project" value="TreeGrafter"/>
</dbReference>
<evidence type="ECO:0000313" key="13">
    <source>
        <dbReference type="Proteomes" id="UP000829685"/>
    </source>
</evidence>
<comment type="similarity">
    <text evidence="2">Belongs to the BIG1 family.</text>
</comment>
<dbReference type="GO" id="GO:0009272">
    <property type="term" value="P:fungal-type cell wall biogenesis"/>
    <property type="evidence" value="ECO:0007669"/>
    <property type="project" value="TreeGrafter"/>
</dbReference>
<keyword evidence="4 10" id="KW-0812">Transmembrane</keyword>
<dbReference type="AlphaFoldDB" id="A0A9P9WRN2"/>